<evidence type="ECO:0000313" key="2">
    <source>
        <dbReference type="EMBL" id="VHO05725.1"/>
    </source>
</evidence>
<protein>
    <recommendedName>
        <fullName evidence="3">Solute-binding protein family 3/N-terminal domain-containing protein</fullName>
    </recommendedName>
</protein>
<sequence length="282" mass="31535">MLLRCFLLLLAGSAGATPQITWLQTDWPPHQIVSGPFQGQGTFDLLRQQLVVAMPQFSHNTRLVSLARLEQIFQQQMPRVCSVGSLYSEERGQSRLYSTPMAVGPAISIGFVQQRLLQHAAISNGAVDINLLALDSNLRGAFQPSRYYAPVIEQALQHPASNVSSHAFTSELNAAALLANGRVDYVLEYPERMRYYNQLLSQPVKLQHLMIRGATDTSVSYVTCTQSSDGEQIMAAVDAALQQLWLQPEYQLAMRRWLDDAAWQRITPDIEAIKQAYQGMQQ</sequence>
<evidence type="ECO:0000256" key="1">
    <source>
        <dbReference type="SAM" id="SignalP"/>
    </source>
</evidence>
<feature type="chain" id="PRO_5019810632" description="Solute-binding protein family 3/N-terminal domain-containing protein" evidence="1">
    <location>
        <begin position="17"/>
        <end position="282"/>
    </location>
</feature>
<proteinExistence type="predicted"/>
<dbReference type="NCBIfam" id="TIGR02285">
    <property type="entry name" value="TIGR02285 family protein"/>
    <property type="match status" value="1"/>
</dbReference>
<dbReference type="EMBL" id="CAAJGR010000006">
    <property type="protein sequence ID" value="VHO05725.1"/>
    <property type="molecule type" value="Genomic_DNA"/>
</dbReference>
<dbReference type="AlphaFoldDB" id="A0A486XTL9"/>
<dbReference type="SUPFAM" id="SSF53850">
    <property type="entry name" value="Periplasmic binding protein-like II"/>
    <property type="match status" value="1"/>
</dbReference>
<evidence type="ECO:0008006" key="3">
    <source>
        <dbReference type="Google" id="ProtNLM"/>
    </source>
</evidence>
<organism evidence="2">
    <name type="scientific">Rheinheimera sp. BAL341</name>
    <dbReference type="NCBI Taxonomy" id="1708203"/>
    <lineage>
        <taxon>Bacteria</taxon>
        <taxon>Pseudomonadati</taxon>
        <taxon>Pseudomonadota</taxon>
        <taxon>Gammaproteobacteria</taxon>
        <taxon>Chromatiales</taxon>
        <taxon>Chromatiaceae</taxon>
        <taxon>Rheinheimera</taxon>
    </lineage>
</organism>
<feature type="signal peptide" evidence="1">
    <location>
        <begin position="1"/>
        <end position="16"/>
    </location>
</feature>
<dbReference type="InterPro" id="IPR011972">
    <property type="entry name" value="CHP02285"/>
</dbReference>
<accession>A0A486XTL9</accession>
<reference evidence="2" key="1">
    <citation type="submission" date="2019-04" db="EMBL/GenBank/DDBJ databases">
        <authorList>
            <person name="Brambilla D."/>
        </authorList>
    </citation>
    <scope>NUCLEOTIDE SEQUENCE</scope>
    <source>
        <strain evidence="2">BAL1</strain>
    </source>
</reference>
<name>A0A486XTL9_9GAMM</name>
<keyword evidence="1" id="KW-0732">Signal</keyword>
<gene>
    <name evidence="2" type="ORF">BAL341_2811</name>
</gene>